<protein>
    <submittedName>
        <fullName evidence="2">Uncharacterized protein</fullName>
    </submittedName>
</protein>
<evidence type="ECO:0000313" key="3">
    <source>
        <dbReference type="Proteomes" id="UP000653099"/>
    </source>
</evidence>
<feature type="compositionally biased region" description="Polar residues" evidence="1">
    <location>
        <begin position="63"/>
        <end position="72"/>
    </location>
</feature>
<evidence type="ECO:0000313" key="2">
    <source>
        <dbReference type="EMBL" id="GGI94406.1"/>
    </source>
</evidence>
<dbReference type="EMBL" id="BMOC01000001">
    <property type="protein sequence ID" value="GGI94406.1"/>
    <property type="molecule type" value="Genomic_DNA"/>
</dbReference>
<sequence>MLNGRDEARLAAAIAAVRDHAAGEATVIDHAAGEATVIDHAADSTDPDAVADLVGRSDRDRPSTSTVHYTSK</sequence>
<keyword evidence="3" id="KW-1185">Reference proteome</keyword>
<reference evidence="2" key="2">
    <citation type="submission" date="2020-09" db="EMBL/GenBank/DDBJ databases">
        <authorList>
            <person name="Sun Q."/>
            <person name="Ohkuma M."/>
        </authorList>
    </citation>
    <scope>NUCLEOTIDE SEQUENCE</scope>
    <source>
        <strain evidence="2">JCM 14359</strain>
    </source>
</reference>
<name>A0A830E6Q9_9EURY</name>
<dbReference type="AlphaFoldDB" id="A0A830E6Q9"/>
<dbReference type="Proteomes" id="UP000653099">
    <property type="component" value="Unassembled WGS sequence"/>
</dbReference>
<proteinExistence type="predicted"/>
<organism evidence="2 3">
    <name type="scientific">Halobellus salinus</name>
    <dbReference type="NCBI Taxonomy" id="931585"/>
    <lineage>
        <taxon>Archaea</taxon>
        <taxon>Methanobacteriati</taxon>
        <taxon>Methanobacteriota</taxon>
        <taxon>Stenosarchaea group</taxon>
        <taxon>Halobacteria</taxon>
        <taxon>Halobacteriales</taxon>
        <taxon>Haloferacaceae</taxon>
        <taxon>Halobellus</taxon>
    </lineage>
</organism>
<evidence type="ECO:0000256" key="1">
    <source>
        <dbReference type="SAM" id="MobiDB-lite"/>
    </source>
</evidence>
<dbReference type="RefSeq" id="WP_188785331.1">
    <property type="nucleotide sequence ID" value="NZ_BMOC01000001.1"/>
</dbReference>
<comment type="caution">
    <text evidence="2">The sequence shown here is derived from an EMBL/GenBank/DDBJ whole genome shotgun (WGS) entry which is preliminary data.</text>
</comment>
<accession>A0A830E6Q9</accession>
<reference evidence="2" key="1">
    <citation type="journal article" date="2014" name="Int. J. Syst. Evol. Microbiol.">
        <title>Complete genome sequence of Corynebacterium casei LMG S-19264T (=DSM 44701T), isolated from a smear-ripened cheese.</title>
        <authorList>
            <consortium name="US DOE Joint Genome Institute (JGI-PGF)"/>
            <person name="Walter F."/>
            <person name="Albersmeier A."/>
            <person name="Kalinowski J."/>
            <person name="Ruckert C."/>
        </authorList>
    </citation>
    <scope>NUCLEOTIDE SEQUENCE</scope>
    <source>
        <strain evidence="2">JCM 14359</strain>
    </source>
</reference>
<feature type="region of interest" description="Disordered" evidence="1">
    <location>
        <begin position="39"/>
        <end position="72"/>
    </location>
</feature>
<gene>
    <name evidence="2" type="ORF">GCM10008995_00800</name>
</gene>